<dbReference type="Pfam" id="PF13715">
    <property type="entry name" value="CarbopepD_reg_2"/>
    <property type="match status" value="1"/>
</dbReference>
<dbReference type="InterPro" id="IPR043741">
    <property type="entry name" value="DUF5686"/>
</dbReference>
<protein>
    <recommendedName>
        <fullName evidence="4">Carboxypeptidase-like regulatory domain-containing protein</fullName>
    </recommendedName>
</protein>
<dbReference type="RefSeq" id="WP_106927231.1">
    <property type="nucleotide sequence ID" value="NZ_PYFT01000001.1"/>
</dbReference>
<reference evidence="2 3" key="1">
    <citation type="submission" date="2018-03" db="EMBL/GenBank/DDBJ databases">
        <title>Adhaeribacter sp. HMF7605 Genome sequencing and assembly.</title>
        <authorList>
            <person name="Kang H."/>
            <person name="Kang J."/>
            <person name="Cha I."/>
            <person name="Kim H."/>
            <person name="Joh K."/>
        </authorList>
    </citation>
    <scope>NUCLEOTIDE SEQUENCE [LARGE SCALE GENOMIC DNA]</scope>
    <source>
        <strain evidence="2 3">HMF7605</strain>
    </source>
</reference>
<dbReference type="InterPro" id="IPR008969">
    <property type="entry name" value="CarboxyPept-like_regulatory"/>
</dbReference>
<sequence length="830" mass="95399">MYKFLIISILCFAVLTVRAQNRIFGKVTDGTTGEILPFVNVYIKNTNMGTTTDEKGAFNIKLTKLPDSLTVSFVGYRTQSKALKRGLAIQELNFKLIASTLNLQEVVIRPGENPAFRIMRQVIDHKKTNDKRRLRAYQYEAYTKMQFDIDNLSPKKNKIGLRSALTAVVDSQMYMQSEDGKRVLPFFISEAVSDFYYNRDPRKTKEIVKASKVTGYGIQDGNLVAQVIGNSYQDYNFYQNWVSVLKKNFISPIADGWKSAYEYDLLDSVYIGKTRCYKIKIEPKRAQDLAFNGIIWIADSVFALRKIDVIVSKAANINFVEKIHLVQEALPADGGTWLPSKTEIVMNLARISETRPGIIAKINTSYKNIVVNQEQKSNFFDQPIILAQKANSNSESFWEQNRHDTLTTAEKQVYFLIDSIKATPRIKRFTDIVTVLTTGYFKAGPVSIGRYPYFYANNNVEGNRFQIGGKTNADFSNKWELSGFAAYGTMDKRVKYEASGRYIISRKKWSEIGFTRREDIERVGLMSEKLADSYFLTGFSRFGDLRRPFYVTQTSSYLQRDIFPGLTQRISLSNRIFKPDYDFAYYRQEGEQPKVLTRDFSSSAITFFTRYAQNEVFVQNDNERISLGSANHWPVFTFKYTLGLKGLFGSTVDYQRMDVGVKHDFVMGRLGNAMYRIEAGKIYSPVPYPLLEMHLGNETPFYYAQTFNLMNYFEFASDTYASLHYEQYFEGLLFNRLPLIKKLKWRVVGTSNVLYGRLGKENQDIIAPIGLNGTLQEPVKTLNETPYIEAGYAVENIFKVLRIDAFHRLTYLQNPDVKKFGLKFSLQFKL</sequence>
<dbReference type="EMBL" id="PYFT01000001">
    <property type="protein sequence ID" value="PSR53021.1"/>
    <property type="molecule type" value="Genomic_DNA"/>
</dbReference>
<feature type="chain" id="PRO_5015768535" description="Carboxypeptidase-like regulatory domain-containing protein" evidence="1">
    <location>
        <begin position="20"/>
        <end position="830"/>
    </location>
</feature>
<evidence type="ECO:0000313" key="2">
    <source>
        <dbReference type="EMBL" id="PSR53021.1"/>
    </source>
</evidence>
<dbReference type="Proteomes" id="UP000240357">
    <property type="component" value="Unassembled WGS sequence"/>
</dbReference>
<keyword evidence="1" id="KW-0732">Signal</keyword>
<keyword evidence="3" id="KW-1185">Reference proteome</keyword>
<evidence type="ECO:0000313" key="3">
    <source>
        <dbReference type="Proteomes" id="UP000240357"/>
    </source>
</evidence>
<gene>
    <name evidence="2" type="ORF">AHMF7605_05505</name>
</gene>
<dbReference type="OrthoDB" id="983143at2"/>
<accession>A0A2T2YBX5</accession>
<dbReference type="SUPFAM" id="SSF49464">
    <property type="entry name" value="Carboxypeptidase regulatory domain-like"/>
    <property type="match status" value="1"/>
</dbReference>
<comment type="caution">
    <text evidence="2">The sequence shown here is derived from an EMBL/GenBank/DDBJ whole genome shotgun (WGS) entry which is preliminary data.</text>
</comment>
<proteinExistence type="predicted"/>
<organism evidence="2 3">
    <name type="scientific">Adhaeribacter arboris</name>
    <dbReference type="NCBI Taxonomy" id="2072846"/>
    <lineage>
        <taxon>Bacteria</taxon>
        <taxon>Pseudomonadati</taxon>
        <taxon>Bacteroidota</taxon>
        <taxon>Cytophagia</taxon>
        <taxon>Cytophagales</taxon>
        <taxon>Hymenobacteraceae</taxon>
        <taxon>Adhaeribacter</taxon>
    </lineage>
</organism>
<name>A0A2T2YBX5_9BACT</name>
<evidence type="ECO:0000256" key="1">
    <source>
        <dbReference type="SAM" id="SignalP"/>
    </source>
</evidence>
<dbReference type="AlphaFoldDB" id="A0A2T2YBX5"/>
<evidence type="ECO:0008006" key="4">
    <source>
        <dbReference type="Google" id="ProtNLM"/>
    </source>
</evidence>
<dbReference type="Gene3D" id="2.60.40.1120">
    <property type="entry name" value="Carboxypeptidase-like, regulatory domain"/>
    <property type="match status" value="1"/>
</dbReference>
<dbReference type="Pfam" id="PF18939">
    <property type="entry name" value="DUF5686"/>
    <property type="match status" value="1"/>
</dbReference>
<feature type="signal peptide" evidence="1">
    <location>
        <begin position="1"/>
        <end position="19"/>
    </location>
</feature>